<reference evidence="4" key="2">
    <citation type="submission" date="2021-04" db="EMBL/GenBank/DDBJ databases">
        <authorList>
            <person name="Podell S."/>
        </authorList>
    </citation>
    <scope>NUCLEOTIDE SEQUENCE</scope>
    <source>
        <strain evidence="4">Hildebrandi</strain>
    </source>
</reference>
<evidence type="ECO:0000256" key="1">
    <source>
        <dbReference type="SAM" id="MobiDB-lite"/>
    </source>
</evidence>
<keyword evidence="2" id="KW-0472">Membrane</keyword>
<evidence type="ECO:0000313" key="5">
    <source>
        <dbReference type="Proteomes" id="UP000693970"/>
    </source>
</evidence>
<dbReference type="Proteomes" id="UP000693970">
    <property type="component" value="Unassembled WGS sequence"/>
</dbReference>
<keyword evidence="5" id="KW-1185">Reference proteome</keyword>
<feature type="signal peptide" evidence="3">
    <location>
        <begin position="1"/>
        <end position="18"/>
    </location>
</feature>
<dbReference type="OrthoDB" id="45749at2759"/>
<evidence type="ECO:0000256" key="2">
    <source>
        <dbReference type="SAM" id="Phobius"/>
    </source>
</evidence>
<proteinExistence type="predicted"/>
<comment type="caution">
    <text evidence="4">The sequence shown here is derived from an EMBL/GenBank/DDBJ whole genome shotgun (WGS) entry which is preliminary data.</text>
</comment>
<feature type="region of interest" description="Disordered" evidence="1">
    <location>
        <begin position="57"/>
        <end position="95"/>
    </location>
</feature>
<name>A0A9K3LF77_9STRA</name>
<dbReference type="EMBL" id="JAGRRH010000013">
    <property type="protein sequence ID" value="KAG7360908.1"/>
    <property type="molecule type" value="Genomic_DNA"/>
</dbReference>
<organism evidence="4 5">
    <name type="scientific">Nitzschia inconspicua</name>
    <dbReference type="NCBI Taxonomy" id="303405"/>
    <lineage>
        <taxon>Eukaryota</taxon>
        <taxon>Sar</taxon>
        <taxon>Stramenopiles</taxon>
        <taxon>Ochrophyta</taxon>
        <taxon>Bacillariophyta</taxon>
        <taxon>Bacillariophyceae</taxon>
        <taxon>Bacillariophycidae</taxon>
        <taxon>Bacillariales</taxon>
        <taxon>Bacillariaceae</taxon>
        <taxon>Nitzschia</taxon>
    </lineage>
</organism>
<feature type="chain" id="PRO_5039914403" evidence="3">
    <location>
        <begin position="19"/>
        <end position="189"/>
    </location>
</feature>
<keyword evidence="2" id="KW-1133">Transmembrane helix</keyword>
<keyword evidence="3" id="KW-0732">Signal</keyword>
<gene>
    <name evidence="4" type="ORF">IV203_036007</name>
</gene>
<reference evidence="4" key="1">
    <citation type="journal article" date="2021" name="Sci. Rep.">
        <title>Diploid genomic architecture of Nitzschia inconspicua, an elite biomass production diatom.</title>
        <authorList>
            <person name="Oliver A."/>
            <person name="Podell S."/>
            <person name="Pinowska A."/>
            <person name="Traller J.C."/>
            <person name="Smith S.R."/>
            <person name="McClure R."/>
            <person name="Beliaev A."/>
            <person name="Bohutskyi P."/>
            <person name="Hill E.A."/>
            <person name="Rabines A."/>
            <person name="Zheng H."/>
            <person name="Allen L.Z."/>
            <person name="Kuo A."/>
            <person name="Grigoriev I.V."/>
            <person name="Allen A.E."/>
            <person name="Hazlebeck D."/>
            <person name="Allen E.E."/>
        </authorList>
    </citation>
    <scope>NUCLEOTIDE SEQUENCE</scope>
    <source>
        <strain evidence="4">Hildebrandi</strain>
    </source>
</reference>
<accession>A0A9K3LF77</accession>
<evidence type="ECO:0000256" key="3">
    <source>
        <dbReference type="SAM" id="SignalP"/>
    </source>
</evidence>
<protein>
    <submittedName>
        <fullName evidence="4">Uncharacterized protein</fullName>
    </submittedName>
</protein>
<feature type="compositionally biased region" description="Basic and acidic residues" evidence="1">
    <location>
        <begin position="80"/>
        <end position="95"/>
    </location>
</feature>
<keyword evidence="2" id="KW-0812">Transmembrane</keyword>
<feature type="compositionally biased region" description="Basic and acidic residues" evidence="1">
    <location>
        <begin position="57"/>
        <end position="70"/>
    </location>
</feature>
<sequence>MIWSAVTSVLFLGALAEAFSPLTSFLSTISQPAVQRRPFSLSVEQIIANSVCSVKMSRNEEPEAREKQEEASPDNIISSDSHDANKEKDETTNPVPEYRKRTDIVNDESKVNQALGLGRGAVLLTISLLINIWFFTIPTEFRRTRLCNEYDTKAYPELCMTPKMFVNGIAEYYKTGGGINFDFSIEGRD</sequence>
<dbReference type="AlphaFoldDB" id="A0A9K3LF77"/>
<feature type="transmembrane region" description="Helical" evidence="2">
    <location>
        <begin position="116"/>
        <end position="135"/>
    </location>
</feature>
<evidence type="ECO:0000313" key="4">
    <source>
        <dbReference type="EMBL" id="KAG7360908.1"/>
    </source>
</evidence>